<dbReference type="InterPro" id="IPR015797">
    <property type="entry name" value="NUDIX_hydrolase-like_dom_sf"/>
</dbReference>
<dbReference type="InterPro" id="IPR050241">
    <property type="entry name" value="NAD-cap_RNA_hydrolase_NudC"/>
</dbReference>
<evidence type="ECO:0000256" key="3">
    <source>
        <dbReference type="ARBA" id="ARBA00009595"/>
    </source>
</evidence>
<proteinExistence type="inferred from homology"/>
<dbReference type="GO" id="GO:0035529">
    <property type="term" value="F:NADH pyrophosphatase activity"/>
    <property type="evidence" value="ECO:0007669"/>
    <property type="project" value="TreeGrafter"/>
</dbReference>
<dbReference type="SUPFAM" id="SSF55811">
    <property type="entry name" value="Nudix"/>
    <property type="match status" value="1"/>
</dbReference>
<keyword evidence="7" id="KW-0460">Magnesium</keyword>
<dbReference type="RefSeq" id="WP_074485133.1">
    <property type="nucleotide sequence ID" value="NZ_FMXP01000004.1"/>
</dbReference>
<dbReference type="EC" id="3.6.1.22" evidence="4"/>
<sequence>MSLAKMKYCSECGHELIDKELDYEGIIPYCTNCSAFRFPVFNTACSMIVQNERKDKILLIKQYGRPDYILVAGYISQGENAETTVAREIKEELNLETTSISFNASQYYEGSNTLMVNFAVTVTGDVQDNHEIDDWAWFSIEDAKKAIKDGSLAEKFLLNYLKKSNTR</sequence>
<gene>
    <name evidence="11" type="ORF">SAMN02910293_00388</name>
</gene>
<evidence type="ECO:0000256" key="6">
    <source>
        <dbReference type="ARBA" id="ARBA00022801"/>
    </source>
</evidence>
<dbReference type="GO" id="GO:0019677">
    <property type="term" value="P:NAD+ catabolic process"/>
    <property type="evidence" value="ECO:0007669"/>
    <property type="project" value="TreeGrafter"/>
</dbReference>
<dbReference type="PROSITE" id="PS51462">
    <property type="entry name" value="NUDIX"/>
    <property type="match status" value="1"/>
</dbReference>
<feature type="domain" description="Nudix hydrolase" evidence="10">
    <location>
        <begin position="40"/>
        <end position="160"/>
    </location>
</feature>
<dbReference type="InterPro" id="IPR020084">
    <property type="entry name" value="NUDIX_hydrolase_CS"/>
</dbReference>
<dbReference type="PANTHER" id="PTHR42904">
    <property type="entry name" value="NUDIX HYDROLASE, NUDC SUBFAMILY"/>
    <property type="match status" value="1"/>
</dbReference>
<evidence type="ECO:0000256" key="2">
    <source>
        <dbReference type="ARBA" id="ARBA00001947"/>
    </source>
</evidence>
<dbReference type="GO" id="GO:0006742">
    <property type="term" value="P:NADP+ catabolic process"/>
    <property type="evidence" value="ECO:0007669"/>
    <property type="project" value="TreeGrafter"/>
</dbReference>
<keyword evidence="8" id="KW-0520">NAD</keyword>
<evidence type="ECO:0000256" key="5">
    <source>
        <dbReference type="ARBA" id="ARBA00022723"/>
    </source>
</evidence>
<evidence type="ECO:0000259" key="10">
    <source>
        <dbReference type="PROSITE" id="PS51462"/>
    </source>
</evidence>
<reference evidence="11 12" key="1">
    <citation type="submission" date="2016-10" db="EMBL/GenBank/DDBJ databases">
        <authorList>
            <person name="de Groot N.N."/>
        </authorList>
    </citation>
    <scope>NUCLEOTIDE SEQUENCE [LARGE SCALE GENOMIC DNA]</scope>
    <source>
        <strain evidence="11 12">A-4</strain>
    </source>
</reference>
<comment type="catalytic activity">
    <reaction evidence="9">
        <text>a 5'-end NAD(+)-phospho-ribonucleoside in mRNA + H2O = a 5'-end phospho-adenosine-phospho-ribonucleoside in mRNA + beta-nicotinamide D-ribonucleotide + 2 H(+)</text>
        <dbReference type="Rhea" id="RHEA:60876"/>
        <dbReference type="Rhea" id="RHEA-COMP:15698"/>
        <dbReference type="Rhea" id="RHEA-COMP:15719"/>
        <dbReference type="ChEBI" id="CHEBI:14649"/>
        <dbReference type="ChEBI" id="CHEBI:15377"/>
        <dbReference type="ChEBI" id="CHEBI:15378"/>
        <dbReference type="ChEBI" id="CHEBI:144029"/>
        <dbReference type="ChEBI" id="CHEBI:144051"/>
    </reaction>
    <physiologicalReaction direction="left-to-right" evidence="9">
        <dbReference type="Rhea" id="RHEA:60877"/>
    </physiologicalReaction>
</comment>
<name>A0A1G6AH42_9STRE</name>
<dbReference type="PROSITE" id="PS00893">
    <property type="entry name" value="NUDIX_BOX"/>
    <property type="match status" value="1"/>
</dbReference>
<dbReference type="InterPro" id="IPR000086">
    <property type="entry name" value="NUDIX_hydrolase_dom"/>
</dbReference>
<evidence type="ECO:0000256" key="1">
    <source>
        <dbReference type="ARBA" id="ARBA00001946"/>
    </source>
</evidence>
<protein>
    <recommendedName>
        <fullName evidence="4">NAD(+) diphosphatase</fullName>
        <ecNumber evidence="4">3.6.1.22</ecNumber>
    </recommendedName>
</protein>
<organism evidence="11 12">
    <name type="scientific">Streptococcus henryi</name>
    <dbReference type="NCBI Taxonomy" id="439219"/>
    <lineage>
        <taxon>Bacteria</taxon>
        <taxon>Bacillati</taxon>
        <taxon>Bacillota</taxon>
        <taxon>Bacilli</taxon>
        <taxon>Lactobacillales</taxon>
        <taxon>Streptococcaceae</taxon>
        <taxon>Streptococcus</taxon>
    </lineage>
</organism>
<evidence type="ECO:0000313" key="11">
    <source>
        <dbReference type="EMBL" id="SDB07679.1"/>
    </source>
</evidence>
<evidence type="ECO:0000256" key="7">
    <source>
        <dbReference type="ARBA" id="ARBA00022842"/>
    </source>
</evidence>
<keyword evidence="12" id="KW-1185">Reference proteome</keyword>
<evidence type="ECO:0000256" key="8">
    <source>
        <dbReference type="ARBA" id="ARBA00023027"/>
    </source>
</evidence>
<dbReference type="AlphaFoldDB" id="A0A1G6AH42"/>
<dbReference type="STRING" id="439219.SAMN02910293_00388"/>
<evidence type="ECO:0000256" key="9">
    <source>
        <dbReference type="ARBA" id="ARBA00023679"/>
    </source>
</evidence>
<dbReference type="EMBL" id="FMXP01000004">
    <property type="protein sequence ID" value="SDB07679.1"/>
    <property type="molecule type" value="Genomic_DNA"/>
</dbReference>
<dbReference type="Gene3D" id="3.90.79.10">
    <property type="entry name" value="Nucleoside Triphosphate Pyrophosphohydrolase"/>
    <property type="match status" value="1"/>
</dbReference>
<dbReference type="eggNOG" id="COG2816">
    <property type="taxonomic scope" value="Bacteria"/>
</dbReference>
<keyword evidence="6" id="KW-0378">Hydrolase</keyword>
<dbReference type="Pfam" id="PF00293">
    <property type="entry name" value="NUDIX"/>
    <property type="match status" value="1"/>
</dbReference>
<dbReference type="GO" id="GO:0005829">
    <property type="term" value="C:cytosol"/>
    <property type="evidence" value="ECO:0007669"/>
    <property type="project" value="TreeGrafter"/>
</dbReference>
<evidence type="ECO:0000313" key="12">
    <source>
        <dbReference type="Proteomes" id="UP000182508"/>
    </source>
</evidence>
<accession>A0A1G6AH42</accession>
<dbReference type="InterPro" id="IPR049734">
    <property type="entry name" value="NudC-like_C"/>
</dbReference>
<comment type="similarity">
    <text evidence="3">Belongs to the Nudix hydrolase family. NudC subfamily.</text>
</comment>
<comment type="cofactor">
    <cofactor evidence="1">
        <name>Mg(2+)</name>
        <dbReference type="ChEBI" id="CHEBI:18420"/>
    </cofactor>
</comment>
<evidence type="ECO:0000256" key="4">
    <source>
        <dbReference type="ARBA" id="ARBA00012381"/>
    </source>
</evidence>
<dbReference type="Proteomes" id="UP000182508">
    <property type="component" value="Unassembled WGS sequence"/>
</dbReference>
<comment type="cofactor">
    <cofactor evidence="2">
        <name>Zn(2+)</name>
        <dbReference type="ChEBI" id="CHEBI:29105"/>
    </cofactor>
</comment>
<dbReference type="CDD" id="cd03429">
    <property type="entry name" value="NUDIX_NADH_pyrophosphatase_Nudt13"/>
    <property type="match status" value="1"/>
</dbReference>
<dbReference type="GO" id="GO:0046872">
    <property type="term" value="F:metal ion binding"/>
    <property type="evidence" value="ECO:0007669"/>
    <property type="project" value="UniProtKB-KW"/>
</dbReference>
<keyword evidence="5" id="KW-0479">Metal-binding</keyword>
<dbReference type="PANTHER" id="PTHR42904:SF6">
    <property type="entry name" value="NAD-CAPPED RNA HYDROLASE NUDT12"/>
    <property type="match status" value="1"/>
</dbReference>